<dbReference type="PANTHER" id="PTHR33571">
    <property type="entry name" value="SSL8005 PROTEIN"/>
    <property type="match status" value="1"/>
</dbReference>
<evidence type="ECO:0000256" key="4">
    <source>
        <dbReference type="ARBA" id="ARBA00022723"/>
    </source>
</evidence>
<dbReference type="OrthoDB" id="561385at2"/>
<dbReference type="Proteomes" id="UP000018766">
    <property type="component" value="Unassembled WGS sequence"/>
</dbReference>
<dbReference type="AlphaFoldDB" id="V8G7H0"/>
<keyword evidence="3" id="KW-0548">Nucleotidyltransferase</keyword>
<organism evidence="9 10">
    <name type="scientific">Pelistega indica</name>
    <dbReference type="NCBI Taxonomy" id="1414851"/>
    <lineage>
        <taxon>Bacteria</taxon>
        <taxon>Pseudomonadati</taxon>
        <taxon>Pseudomonadota</taxon>
        <taxon>Betaproteobacteria</taxon>
        <taxon>Burkholderiales</taxon>
        <taxon>Alcaligenaceae</taxon>
        <taxon>Pelistega</taxon>
    </lineage>
</organism>
<feature type="domain" description="Polymerase beta nucleotidyltransferase" evidence="8">
    <location>
        <begin position="13"/>
        <end position="98"/>
    </location>
</feature>
<keyword evidence="6" id="KW-0067">ATP-binding</keyword>
<dbReference type="PANTHER" id="PTHR33571:SF12">
    <property type="entry name" value="BSL3053 PROTEIN"/>
    <property type="match status" value="1"/>
</dbReference>
<dbReference type="GO" id="GO:0005524">
    <property type="term" value="F:ATP binding"/>
    <property type="evidence" value="ECO:0007669"/>
    <property type="project" value="UniProtKB-KW"/>
</dbReference>
<evidence type="ECO:0000256" key="7">
    <source>
        <dbReference type="ARBA" id="ARBA00022842"/>
    </source>
</evidence>
<evidence type="ECO:0000313" key="10">
    <source>
        <dbReference type="Proteomes" id="UP000018766"/>
    </source>
</evidence>
<evidence type="ECO:0000313" key="9">
    <source>
        <dbReference type="EMBL" id="ETD72370.1"/>
    </source>
</evidence>
<dbReference type="RefSeq" id="WP_023950202.1">
    <property type="nucleotide sequence ID" value="NZ_AYSV01000067.1"/>
</dbReference>
<evidence type="ECO:0000256" key="6">
    <source>
        <dbReference type="ARBA" id="ARBA00022840"/>
    </source>
</evidence>
<evidence type="ECO:0000259" key="8">
    <source>
        <dbReference type="Pfam" id="PF18765"/>
    </source>
</evidence>
<name>V8G7H0_9BURK</name>
<dbReference type="Gene3D" id="3.30.460.10">
    <property type="entry name" value="Beta Polymerase, domain 2"/>
    <property type="match status" value="1"/>
</dbReference>
<evidence type="ECO:0000256" key="5">
    <source>
        <dbReference type="ARBA" id="ARBA00022741"/>
    </source>
</evidence>
<sequence>MKPSLLLAEKMQDLKRIFSRYPFAINPRIFGSVARGDDHEGSDLDILVDIKPFTSLFAIARLQNDLEELFPQLKIDLIDSHSFKGKLSEKINNETILL</sequence>
<dbReference type="GO" id="GO:0016779">
    <property type="term" value="F:nucleotidyltransferase activity"/>
    <property type="evidence" value="ECO:0007669"/>
    <property type="project" value="UniProtKB-KW"/>
</dbReference>
<proteinExistence type="predicted"/>
<keyword evidence="4" id="KW-0479">Metal-binding</keyword>
<keyword evidence="10" id="KW-1185">Reference proteome</keyword>
<keyword evidence="7" id="KW-0460">Magnesium</keyword>
<dbReference type="InterPro" id="IPR043519">
    <property type="entry name" value="NT_sf"/>
</dbReference>
<accession>V8G7H0</accession>
<dbReference type="Pfam" id="PF18765">
    <property type="entry name" value="Polbeta"/>
    <property type="match status" value="1"/>
</dbReference>
<keyword evidence="5" id="KW-0547">Nucleotide-binding</keyword>
<dbReference type="InterPro" id="IPR041633">
    <property type="entry name" value="Polbeta"/>
</dbReference>
<keyword evidence="2 9" id="KW-0808">Transferase</keyword>
<evidence type="ECO:0000256" key="3">
    <source>
        <dbReference type="ARBA" id="ARBA00022695"/>
    </source>
</evidence>
<comment type="cofactor">
    <cofactor evidence="1">
        <name>Mg(2+)</name>
        <dbReference type="ChEBI" id="CHEBI:18420"/>
    </cofactor>
</comment>
<comment type="caution">
    <text evidence="9">The sequence shown here is derived from an EMBL/GenBank/DDBJ whole genome shotgun (WGS) entry which is preliminary data.</text>
</comment>
<evidence type="ECO:0000256" key="1">
    <source>
        <dbReference type="ARBA" id="ARBA00001946"/>
    </source>
</evidence>
<dbReference type="SUPFAM" id="SSF81301">
    <property type="entry name" value="Nucleotidyltransferase"/>
    <property type="match status" value="1"/>
</dbReference>
<dbReference type="GO" id="GO:0046872">
    <property type="term" value="F:metal ion binding"/>
    <property type="evidence" value="ECO:0007669"/>
    <property type="project" value="UniProtKB-KW"/>
</dbReference>
<dbReference type="EMBL" id="AYSV01000067">
    <property type="protein sequence ID" value="ETD72370.1"/>
    <property type="molecule type" value="Genomic_DNA"/>
</dbReference>
<protein>
    <submittedName>
        <fullName evidence="9">Nucleotidyltransferase</fullName>
    </submittedName>
</protein>
<dbReference type="CDD" id="cd05403">
    <property type="entry name" value="NT_KNTase_like"/>
    <property type="match status" value="1"/>
</dbReference>
<dbReference type="InterPro" id="IPR052038">
    <property type="entry name" value="Type-VII_TA_antitoxin"/>
</dbReference>
<reference evidence="9 10" key="1">
    <citation type="submission" date="2013-11" db="EMBL/GenBank/DDBJ databases">
        <title>Genomic analysis of Pelistega sp. HM-7.</title>
        <authorList>
            <person name="Kumbhare S.V."/>
            <person name="Shetty S.A."/>
            <person name="Sharma O."/>
            <person name="Dhotre D.P."/>
        </authorList>
    </citation>
    <scope>NUCLEOTIDE SEQUENCE [LARGE SCALE GENOMIC DNA]</scope>
    <source>
        <strain evidence="9 10">HM-7</strain>
    </source>
</reference>
<gene>
    <name evidence="9" type="ORF">V757_04475</name>
</gene>
<evidence type="ECO:0000256" key="2">
    <source>
        <dbReference type="ARBA" id="ARBA00022679"/>
    </source>
</evidence>